<feature type="compositionally biased region" description="Pro residues" evidence="3">
    <location>
        <begin position="255"/>
        <end position="264"/>
    </location>
</feature>
<feature type="compositionally biased region" description="Polar residues" evidence="3">
    <location>
        <begin position="300"/>
        <end position="309"/>
    </location>
</feature>
<protein>
    <recommendedName>
        <fullName evidence="4">TRUD domain-containing protein</fullName>
    </recommendedName>
</protein>
<gene>
    <name evidence="5" type="ORF">PPAR1163_LOCUS3147</name>
</gene>
<dbReference type="SUPFAM" id="SSF55120">
    <property type="entry name" value="Pseudouridine synthase"/>
    <property type="match status" value="1"/>
</dbReference>
<dbReference type="Gene3D" id="3.30.2350.20">
    <property type="entry name" value="TruD, catalytic domain"/>
    <property type="match status" value="1"/>
</dbReference>
<sequence length="335" mass="36379">MQRFGHGPAGRGTADVGRLLLQRNFEGAVRAILGSGPGEDPAITEAKSLFLRDGNLEGSLRALPRFCHQERSLLNALLRFPNGWLNALMTLPKSMLTMYLHAYQSRLFNQLAIERVEKLGTSVVEGDLVLLGTTAASDSGGGFVKKRDRKEVHIVTAEDVGEGRFGMRDVHLPLVGFEVELPRHAVGERALELLKLDSLSIADLRNEQQHTLSCGGDYRAVMCFPEDLRCEVVRYTDPDASLLDSDWDRLMAPKDTPPPAPQPPSEGENVELGLKLSLTLPSSAYATMAIRELTKESSERGGSSYTNTNDAGKRPRDDGGGDAGAGKRAKAEAEA</sequence>
<proteinExistence type="inferred from homology"/>
<evidence type="ECO:0000256" key="2">
    <source>
        <dbReference type="ARBA" id="ARBA00023235"/>
    </source>
</evidence>
<feature type="region of interest" description="Disordered" evidence="3">
    <location>
        <begin position="291"/>
        <end position="335"/>
    </location>
</feature>
<dbReference type="GO" id="GO:0009982">
    <property type="term" value="F:pseudouridine synthase activity"/>
    <property type="evidence" value="ECO:0007669"/>
    <property type="project" value="InterPro"/>
</dbReference>
<dbReference type="Pfam" id="PF01142">
    <property type="entry name" value="TruD"/>
    <property type="match status" value="1"/>
</dbReference>
<reference evidence="5" key="1">
    <citation type="submission" date="2021-01" db="EMBL/GenBank/DDBJ databases">
        <authorList>
            <person name="Corre E."/>
            <person name="Pelletier E."/>
            <person name="Niang G."/>
            <person name="Scheremetjew M."/>
            <person name="Finn R."/>
            <person name="Kale V."/>
            <person name="Holt S."/>
            <person name="Cochrane G."/>
            <person name="Meng A."/>
            <person name="Brown T."/>
            <person name="Cohen L."/>
        </authorList>
    </citation>
    <scope>NUCLEOTIDE SEQUENCE</scope>
    <source>
        <strain evidence="5">CCMP2877</strain>
    </source>
</reference>
<keyword evidence="2" id="KW-0413">Isomerase</keyword>
<accession>A0A7S1TS40</accession>
<organism evidence="5">
    <name type="scientific">Phaeomonas parva</name>
    <dbReference type="NCBI Taxonomy" id="124430"/>
    <lineage>
        <taxon>Eukaryota</taxon>
        <taxon>Sar</taxon>
        <taxon>Stramenopiles</taxon>
        <taxon>Ochrophyta</taxon>
        <taxon>Pinguiophyceae</taxon>
        <taxon>Pinguiochrysidales</taxon>
        <taxon>Pinguiochrysidaceae</taxon>
        <taxon>Phaeomonas</taxon>
    </lineage>
</organism>
<feature type="domain" description="TRUD" evidence="4">
    <location>
        <begin position="1"/>
        <end position="223"/>
    </location>
</feature>
<evidence type="ECO:0000256" key="3">
    <source>
        <dbReference type="SAM" id="MobiDB-lite"/>
    </source>
</evidence>
<dbReference type="GO" id="GO:0005634">
    <property type="term" value="C:nucleus"/>
    <property type="evidence" value="ECO:0007669"/>
    <property type="project" value="TreeGrafter"/>
</dbReference>
<feature type="region of interest" description="Disordered" evidence="3">
    <location>
        <begin position="249"/>
        <end position="269"/>
    </location>
</feature>
<evidence type="ECO:0000259" key="4">
    <source>
        <dbReference type="PROSITE" id="PS50984"/>
    </source>
</evidence>
<dbReference type="PANTHER" id="PTHR13326">
    <property type="entry name" value="TRNA PSEUDOURIDINE SYNTHASE D"/>
    <property type="match status" value="1"/>
</dbReference>
<dbReference type="PANTHER" id="PTHR13326:SF21">
    <property type="entry name" value="PSEUDOURIDYLATE SYNTHASE PUS7L"/>
    <property type="match status" value="1"/>
</dbReference>
<dbReference type="EMBL" id="HBGJ01005187">
    <property type="protein sequence ID" value="CAD9244799.1"/>
    <property type="molecule type" value="Transcribed_RNA"/>
</dbReference>
<dbReference type="GO" id="GO:0003723">
    <property type="term" value="F:RNA binding"/>
    <property type="evidence" value="ECO:0007669"/>
    <property type="project" value="InterPro"/>
</dbReference>
<dbReference type="InterPro" id="IPR042214">
    <property type="entry name" value="TruD_catalytic"/>
</dbReference>
<dbReference type="InterPro" id="IPR001656">
    <property type="entry name" value="PsdUridine_synth_TruD"/>
</dbReference>
<evidence type="ECO:0000313" key="5">
    <source>
        <dbReference type="EMBL" id="CAD9244799.1"/>
    </source>
</evidence>
<evidence type="ECO:0000256" key="1">
    <source>
        <dbReference type="ARBA" id="ARBA00007953"/>
    </source>
</evidence>
<dbReference type="InterPro" id="IPR011760">
    <property type="entry name" value="PsdUridine_synth_TruD_insert"/>
</dbReference>
<dbReference type="AlphaFoldDB" id="A0A7S1TS40"/>
<dbReference type="GO" id="GO:0001522">
    <property type="term" value="P:pseudouridine synthesis"/>
    <property type="evidence" value="ECO:0007669"/>
    <property type="project" value="InterPro"/>
</dbReference>
<name>A0A7S1TS40_9STRA</name>
<dbReference type="InterPro" id="IPR020103">
    <property type="entry name" value="PsdUridine_synth_cat_dom_sf"/>
</dbReference>
<comment type="similarity">
    <text evidence="1">Belongs to the pseudouridine synthase TruD family.</text>
</comment>
<dbReference type="PROSITE" id="PS50984">
    <property type="entry name" value="TRUD"/>
    <property type="match status" value="1"/>
</dbReference>